<proteinExistence type="predicted"/>
<evidence type="ECO:0000313" key="4">
    <source>
        <dbReference type="Proteomes" id="UP000030753"/>
    </source>
</evidence>
<dbReference type="Proteomes" id="UP000030753">
    <property type="component" value="Unassembled WGS sequence"/>
</dbReference>
<feature type="compositionally biased region" description="Acidic residues" evidence="2">
    <location>
        <begin position="1"/>
        <end position="12"/>
    </location>
</feature>
<evidence type="ECO:0000313" key="3">
    <source>
        <dbReference type="EMBL" id="EWY81909.1"/>
    </source>
</evidence>
<sequence>MTPSITDDDDDDHETHFSDSSGRPIKPYRLRQKEPAYLGIASDSSVSNSSPAGAGLDSRLSLRHQHLTIGIGENKEDLKPRHFLAELKRDRQGLIDQLNSTTEKLRRKVAKLEGRA</sequence>
<dbReference type="EMBL" id="JH717849">
    <property type="protein sequence ID" value="EWY81909.1"/>
    <property type="molecule type" value="Genomic_DNA"/>
</dbReference>
<protein>
    <submittedName>
        <fullName evidence="3">Uncharacterized protein</fullName>
    </submittedName>
</protein>
<reference evidence="3 4" key="1">
    <citation type="submission" date="2011-06" db="EMBL/GenBank/DDBJ databases">
        <title>The Genome Sequence of Fusarium oxysporum FOSC 3-a.</title>
        <authorList>
            <consortium name="The Broad Institute Genome Sequencing Platform"/>
            <person name="Ma L.-J."/>
            <person name="Gale L.R."/>
            <person name="Schwartz D.C."/>
            <person name="Zhou S."/>
            <person name="Corby-Kistler H."/>
            <person name="Young S.K."/>
            <person name="Zeng Q."/>
            <person name="Gargeya S."/>
            <person name="Fitzgerald M."/>
            <person name="Haas B."/>
            <person name="Abouelleil A."/>
            <person name="Alvarado L."/>
            <person name="Arachchi H.M."/>
            <person name="Berlin A."/>
            <person name="Brown A."/>
            <person name="Chapman S.B."/>
            <person name="Chen Z."/>
            <person name="Dunbar C."/>
            <person name="Freedman E."/>
            <person name="Gearin G."/>
            <person name="Gellesch M."/>
            <person name="Goldberg J."/>
            <person name="Griggs A."/>
            <person name="Gujja S."/>
            <person name="Heiman D."/>
            <person name="Howarth C."/>
            <person name="Larson L."/>
            <person name="Lui A."/>
            <person name="MacDonald P.J.P."/>
            <person name="Mehta T."/>
            <person name="Montmayeur A."/>
            <person name="Murphy C."/>
            <person name="Neiman D."/>
            <person name="Pearson M."/>
            <person name="Priest M."/>
            <person name="Roberts A."/>
            <person name="Saif S."/>
            <person name="Shea T."/>
            <person name="Shenoy N."/>
            <person name="Sisk P."/>
            <person name="Stolte C."/>
            <person name="Sykes S."/>
            <person name="Wortman J."/>
            <person name="Nusbaum C."/>
            <person name="Birren B."/>
        </authorList>
    </citation>
    <scope>NUCLEOTIDE SEQUENCE [LARGE SCALE GENOMIC DNA]</scope>
    <source>
        <strain evidence="4">FOSC 3-a</strain>
    </source>
</reference>
<feature type="region of interest" description="Disordered" evidence="2">
    <location>
        <begin position="1"/>
        <end position="31"/>
    </location>
</feature>
<name>W9HM16_FUSOX</name>
<accession>W9HM16</accession>
<dbReference type="HOGENOM" id="CLU_2096947_0_0_1"/>
<gene>
    <name evidence="3" type="ORF">FOYG_16115</name>
</gene>
<organism evidence="3 4">
    <name type="scientific">Fusarium oxysporum NRRL 32931</name>
    <dbReference type="NCBI Taxonomy" id="660029"/>
    <lineage>
        <taxon>Eukaryota</taxon>
        <taxon>Fungi</taxon>
        <taxon>Dikarya</taxon>
        <taxon>Ascomycota</taxon>
        <taxon>Pezizomycotina</taxon>
        <taxon>Sordariomycetes</taxon>
        <taxon>Hypocreomycetidae</taxon>
        <taxon>Hypocreales</taxon>
        <taxon>Nectriaceae</taxon>
        <taxon>Fusarium</taxon>
        <taxon>Fusarium oxysporum species complex</taxon>
    </lineage>
</organism>
<keyword evidence="1" id="KW-0175">Coiled coil</keyword>
<evidence type="ECO:0000256" key="2">
    <source>
        <dbReference type="SAM" id="MobiDB-lite"/>
    </source>
</evidence>
<dbReference type="AlphaFoldDB" id="W9HM16"/>
<feature type="coiled-coil region" evidence="1">
    <location>
        <begin position="84"/>
        <end position="115"/>
    </location>
</feature>
<evidence type="ECO:0000256" key="1">
    <source>
        <dbReference type="SAM" id="Coils"/>
    </source>
</evidence>